<evidence type="ECO:0000313" key="3">
    <source>
        <dbReference type="EMBL" id="CUO97875.1"/>
    </source>
</evidence>
<evidence type="ECO:0000313" key="5">
    <source>
        <dbReference type="Proteomes" id="UP000095598"/>
    </source>
</evidence>
<accession>A0A173TBS7</accession>
<sequence>MNWYFIAFEVFGFIFTLFGIYHFFIVFKNRNYDRYSRAIMIMILGIVTMFFPIVFKVIFKL</sequence>
<reference evidence="4 5" key="1">
    <citation type="submission" date="2015-09" db="EMBL/GenBank/DDBJ databases">
        <authorList>
            <consortium name="Pathogen Informatics"/>
        </authorList>
    </citation>
    <scope>NUCLEOTIDE SEQUENCE [LARGE SCALE GENOMIC DNA]</scope>
    <source>
        <strain evidence="2 5">2789STDY5608868</strain>
        <strain evidence="3 4">2789STDY5834908</strain>
    </source>
</reference>
<gene>
    <name evidence="2" type="ORF">ERS852425_01920</name>
    <name evidence="3" type="ORF">ERS852520_00327</name>
</gene>
<keyword evidence="1" id="KW-0472">Membrane</keyword>
<protein>
    <submittedName>
        <fullName evidence="2">Uncharacterized protein</fullName>
    </submittedName>
</protein>
<name>A0A173TBS7_ANAHA</name>
<feature type="transmembrane region" description="Helical" evidence="1">
    <location>
        <begin position="6"/>
        <end position="27"/>
    </location>
</feature>
<dbReference type="Proteomes" id="UP000095598">
    <property type="component" value="Unassembled WGS sequence"/>
</dbReference>
<evidence type="ECO:0000313" key="2">
    <source>
        <dbReference type="EMBL" id="CUM99397.1"/>
    </source>
</evidence>
<dbReference type="EMBL" id="CZAU01000002">
    <property type="protein sequence ID" value="CUO97875.1"/>
    <property type="molecule type" value="Genomic_DNA"/>
</dbReference>
<organism evidence="2 5">
    <name type="scientific">Anaerostipes hadrus</name>
    <dbReference type="NCBI Taxonomy" id="649756"/>
    <lineage>
        <taxon>Bacteria</taxon>
        <taxon>Bacillati</taxon>
        <taxon>Bacillota</taxon>
        <taxon>Clostridia</taxon>
        <taxon>Lachnospirales</taxon>
        <taxon>Lachnospiraceae</taxon>
        <taxon>Anaerostipes</taxon>
    </lineage>
</organism>
<keyword evidence="1" id="KW-0812">Transmembrane</keyword>
<dbReference type="AlphaFoldDB" id="A0A173TBS7"/>
<keyword evidence="1" id="KW-1133">Transmembrane helix</keyword>
<feature type="transmembrane region" description="Helical" evidence="1">
    <location>
        <begin position="39"/>
        <end position="59"/>
    </location>
</feature>
<proteinExistence type="predicted"/>
<evidence type="ECO:0000256" key="1">
    <source>
        <dbReference type="SAM" id="Phobius"/>
    </source>
</evidence>
<dbReference type="EMBL" id="CYXT01000014">
    <property type="protein sequence ID" value="CUM99397.1"/>
    <property type="molecule type" value="Genomic_DNA"/>
</dbReference>
<evidence type="ECO:0000313" key="4">
    <source>
        <dbReference type="Proteomes" id="UP000095564"/>
    </source>
</evidence>
<dbReference type="Proteomes" id="UP000095564">
    <property type="component" value="Unassembled WGS sequence"/>
</dbReference>